<dbReference type="InterPro" id="IPR050984">
    <property type="entry name" value="Gfo/Idh/MocA_domain"/>
</dbReference>
<name>A0A9X1VA47_9BACL</name>
<dbReference type="InterPro" id="IPR036291">
    <property type="entry name" value="NAD(P)-bd_dom_sf"/>
</dbReference>
<dbReference type="InterPro" id="IPR055170">
    <property type="entry name" value="GFO_IDH_MocA-like_dom"/>
</dbReference>
<feature type="domain" description="Gfo/Idh/MocA-like oxidoreductase N-terminal" evidence="3">
    <location>
        <begin position="5"/>
        <end position="122"/>
    </location>
</feature>
<feature type="domain" description="GFO/IDH/MocA-like oxidoreductase" evidence="4">
    <location>
        <begin position="133"/>
        <end position="248"/>
    </location>
</feature>
<accession>A0A9X1VA47</accession>
<dbReference type="SUPFAM" id="SSF51735">
    <property type="entry name" value="NAD(P)-binding Rossmann-fold domains"/>
    <property type="match status" value="1"/>
</dbReference>
<dbReference type="Gene3D" id="3.40.50.720">
    <property type="entry name" value="NAD(P)-binding Rossmann-like Domain"/>
    <property type="match status" value="1"/>
</dbReference>
<protein>
    <submittedName>
        <fullName evidence="5">Glucose--fructose oxidoreductase</fullName>
        <ecNumber evidence="5">1.1.99.28</ecNumber>
    </submittedName>
</protein>
<dbReference type="Pfam" id="PF01408">
    <property type="entry name" value="GFO_IDH_MocA"/>
    <property type="match status" value="1"/>
</dbReference>
<dbReference type="PANTHER" id="PTHR22604:SF105">
    <property type="entry name" value="TRANS-1,2-DIHYDROBENZENE-1,2-DIOL DEHYDROGENASE"/>
    <property type="match status" value="1"/>
</dbReference>
<keyword evidence="2 5" id="KW-0560">Oxidoreductase</keyword>
<dbReference type="AlphaFoldDB" id="A0A9X1VA47"/>
<evidence type="ECO:0000256" key="1">
    <source>
        <dbReference type="ARBA" id="ARBA00010928"/>
    </source>
</evidence>
<dbReference type="EMBL" id="JALBUF010000001">
    <property type="protein sequence ID" value="MCI0182227.1"/>
    <property type="molecule type" value="Genomic_DNA"/>
</dbReference>
<organism evidence="5 6">
    <name type="scientific">Sulfoacidibacillus ferrooxidans</name>
    <dbReference type="NCBI Taxonomy" id="2005001"/>
    <lineage>
        <taxon>Bacteria</taxon>
        <taxon>Bacillati</taxon>
        <taxon>Bacillota</taxon>
        <taxon>Bacilli</taxon>
        <taxon>Bacillales</taxon>
        <taxon>Alicyclobacillaceae</taxon>
        <taxon>Sulfoacidibacillus</taxon>
    </lineage>
</organism>
<dbReference type="EC" id="1.1.99.28" evidence="5"/>
<proteinExistence type="inferred from homology"/>
<evidence type="ECO:0000259" key="3">
    <source>
        <dbReference type="Pfam" id="PF01408"/>
    </source>
</evidence>
<evidence type="ECO:0000256" key="2">
    <source>
        <dbReference type="ARBA" id="ARBA00023002"/>
    </source>
</evidence>
<gene>
    <name evidence="5" type="primary">gfo_1</name>
    <name evidence="5" type="ORF">MM817_00483</name>
</gene>
<dbReference type="Gene3D" id="3.30.360.10">
    <property type="entry name" value="Dihydrodipicolinate Reductase, domain 2"/>
    <property type="match status" value="1"/>
</dbReference>
<reference evidence="5" key="1">
    <citation type="submission" date="2022-03" db="EMBL/GenBank/DDBJ databases">
        <title>Draft Genome Sequence of Firmicute Strain S0AB, a Heterotrophic Iron/Sulfur-Oxidizing Extreme Acidophile.</title>
        <authorList>
            <person name="Vergara E."/>
            <person name="Pakostova E."/>
            <person name="Johnson D.B."/>
            <person name="Holmes D.S."/>
        </authorList>
    </citation>
    <scope>NUCLEOTIDE SEQUENCE</scope>
    <source>
        <strain evidence="5">S0AB</strain>
    </source>
</reference>
<dbReference type="GO" id="GO:0047061">
    <property type="term" value="F:glucose-fructose oxidoreductase activity"/>
    <property type="evidence" value="ECO:0007669"/>
    <property type="project" value="UniProtKB-EC"/>
</dbReference>
<dbReference type="InterPro" id="IPR000683">
    <property type="entry name" value="Gfo/Idh/MocA-like_OxRdtase_N"/>
</dbReference>
<evidence type="ECO:0000313" key="6">
    <source>
        <dbReference type="Proteomes" id="UP001139263"/>
    </source>
</evidence>
<dbReference type="Pfam" id="PF22725">
    <property type="entry name" value="GFO_IDH_MocA_C3"/>
    <property type="match status" value="1"/>
</dbReference>
<evidence type="ECO:0000259" key="4">
    <source>
        <dbReference type="Pfam" id="PF22725"/>
    </source>
</evidence>
<dbReference type="Proteomes" id="UP001139263">
    <property type="component" value="Unassembled WGS sequence"/>
</dbReference>
<sequence length="322" mass="36177">MHVVHWGILGTARIAESQFIPAIRDVIDSEITAVASRDATRASAFATRNAIPTAYDNYEALLADPQIDAVYIPLPNHEHARFAILAAKYGKHVLCEKPLALHAQEVKEMRDAATAQGTLMMEAFMYPFHPQWERVRDIIEKGEIGEVRIISSSFSFPLNNDQDIRMNRSYGGGALYDVGTYCVHVSRMLMQDEPFQVTALAHFDEKHGIDLTLSGILHFSGGRQAHFDCSFEAMDRQHVDIIGSLGSIAITHPFRPDKGKAELIIQTDSHTRVEAVSTINQYTKELEFFCHCVKTNYVPKHLMEQSLAHAKVLDILYQTARI</sequence>
<keyword evidence="6" id="KW-1185">Reference proteome</keyword>
<dbReference type="SUPFAM" id="SSF55347">
    <property type="entry name" value="Glyceraldehyde-3-phosphate dehydrogenase-like, C-terminal domain"/>
    <property type="match status" value="1"/>
</dbReference>
<dbReference type="PANTHER" id="PTHR22604">
    <property type="entry name" value="OXIDOREDUCTASES"/>
    <property type="match status" value="1"/>
</dbReference>
<dbReference type="GO" id="GO:0000166">
    <property type="term" value="F:nucleotide binding"/>
    <property type="evidence" value="ECO:0007669"/>
    <property type="project" value="InterPro"/>
</dbReference>
<comment type="similarity">
    <text evidence="1">Belongs to the Gfo/Idh/MocA family.</text>
</comment>
<comment type="caution">
    <text evidence="5">The sequence shown here is derived from an EMBL/GenBank/DDBJ whole genome shotgun (WGS) entry which is preliminary data.</text>
</comment>
<evidence type="ECO:0000313" key="5">
    <source>
        <dbReference type="EMBL" id="MCI0182227.1"/>
    </source>
</evidence>
<dbReference type="RefSeq" id="WP_241711837.1">
    <property type="nucleotide sequence ID" value="NZ_JALBUF010000001.1"/>
</dbReference>